<protein>
    <submittedName>
        <fullName evidence="1">Uncharacterized protein</fullName>
    </submittedName>
</protein>
<accession>A0A699ZHY4</accession>
<name>A0A699ZHY4_HAELA</name>
<evidence type="ECO:0000313" key="1">
    <source>
        <dbReference type="EMBL" id="GFH22213.1"/>
    </source>
</evidence>
<dbReference type="Proteomes" id="UP000485058">
    <property type="component" value="Unassembled WGS sequence"/>
</dbReference>
<proteinExistence type="predicted"/>
<dbReference type="AlphaFoldDB" id="A0A699ZHY4"/>
<dbReference type="EMBL" id="BLLF01001992">
    <property type="protein sequence ID" value="GFH22213.1"/>
    <property type="molecule type" value="Genomic_DNA"/>
</dbReference>
<organism evidence="1 2">
    <name type="scientific">Haematococcus lacustris</name>
    <name type="common">Green alga</name>
    <name type="synonym">Haematococcus pluvialis</name>
    <dbReference type="NCBI Taxonomy" id="44745"/>
    <lineage>
        <taxon>Eukaryota</taxon>
        <taxon>Viridiplantae</taxon>
        <taxon>Chlorophyta</taxon>
        <taxon>core chlorophytes</taxon>
        <taxon>Chlorophyceae</taxon>
        <taxon>CS clade</taxon>
        <taxon>Chlamydomonadales</taxon>
        <taxon>Haematococcaceae</taxon>
        <taxon>Haematococcus</taxon>
    </lineage>
</organism>
<comment type="caution">
    <text evidence="1">The sequence shown here is derived from an EMBL/GenBank/DDBJ whole genome shotgun (WGS) entry which is preliminary data.</text>
</comment>
<keyword evidence="2" id="KW-1185">Reference proteome</keyword>
<gene>
    <name evidence="1" type="ORF">HaLaN_19641</name>
</gene>
<feature type="non-terminal residue" evidence="1">
    <location>
        <position position="86"/>
    </location>
</feature>
<evidence type="ECO:0000313" key="2">
    <source>
        <dbReference type="Proteomes" id="UP000485058"/>
    </source>
</evidence>
<reference evidence="1 2" key="1">
    <citation type="submission" date="2020-02" db="EMBL/GenBank/DDBJ databases">
        <title>Draft genome sequence of Haematococcus lacustris strain NIES-144.</title>
        <authorList>
            <person name="Morimoto D."/>
            <person name="Nakagawa S."/>
            <person name="Yoshida T."/>
            <person name="Sawayama S."/>
        </authorList>
    </citation>
    <scope>NUCLEOTIDE SEQUENCE [LARGE SCALE GENOMIC DNA]</scope>
    <source>
        <strain evidence="1 2">NIES-144</strain>
    </source>
</reference>
<sequence>MELDAQLKRLQAAASPIVAQLSVAGVFECLLQGGLASRGAAVTPAIAACLGHACKVAVQEAVQRLVIAATRGSLSMAMCQEALMVA</sequence>